<dbReference type="Gene3D" id="3.40.50.720">
    <property type="entry name" value="NAD(P)-binding Rossmann-like Domain"/>
    <property type="match status" value="1"/>
</dbReference>
<evidence type="ECO:0000313" key="3">
    <source>
        <dbReference type="EMBL" id="RUO21467.1"/>
    </source>
</evidence>
<dbReference type="Proteomes" id="UP000288212">
    <property type="component" value="Unassembled WGS sequence"/>
</dbReference>
<dbReference type="PANTHER" id="PTHR24321:SF8">
    <property type="entry name" value="ESTRADIOL 17-BETA-DEHYDROGENASE 8-RELATED"/>
    <property type="match status" value="1"/>
</dbReference>
<protein>
    <submittedName>
        <fullName evidence="3">Short chain dehydrogenase</fullName>
    </submittedName>
</protein>
<dbReference type="PANTHER" id="PTHR24321">
    <property type="entry name" value="DEHYDROGENASES, SHORT CHAIN"/>
    <property type="match status" value="1"/>
</dbReference>
<organism evidence="3 4">
    <name type="scientific">Aliidiomarina haloalkalitolerans</name>
    <dbReference type="NCBI Taxonomy" id="859059"/>
    <lineage>
        <taxon>Bacteria</taxon>
        <taxon>Pseudomonadati</taxon>
        <taxon>Pseudomonadota</taxon>
        <taxon>Gammaproteobacteria</taxon>
        <taxon>Alteromonadales</taxon>
        <taxon>Idiomarinaceae</taxon>
        <taxon>Aliidiomarina</taxon>
    </lineage>
</organism>
<dbReference type="EMBL" id="PIPI01000001">
    <property type="protein sequence ID" value="RUO21467.1"/>
    <property type="molecule type" value="Genomic_DNA"/>
</dbReference>
<dbReference type="SUPFAM" id="SSF51735">
    <property type="entry name" value="NAD(P)-binding Rossmann-fold domains"/>
    <property type="match status" value="1"/>
</dbReference>
<sequence length="255" mass="26841">MTAGQKSNKPVALVTGAAAGIGKATALAYAKSGCHVAISDVQADKLTAVAKEIEALGVEVLTDVHDVGDEAAVRKFHQRIGAKWGRLDYACNNAGIEGAQGATHEMSMDNYDRVMNINVRGLVVCMQEQIKLMLPHGQGAIVNIASIAGLVGFPEMVAYCASKGAVVQITRSVAVEYAERNIRVNAICPGVIKTDMVDRVTKQDPETEAAYAAFHPMNRMGTVAEVADAIVFLSLPQASFITGQALAVDGGMVAR</sequence>
<dbReference type="Pfam" id="PF13561">
    <property type="entry name" value="adh_short_C2"/>
    <property type="match status" value="1"/>
</dbReference>
<dbReference type="CDD" id="cd05233">
    <property type="entry name" value="SDR_c"/>
    <property type="match status" value="1"/>
</dbReference>
<dbReference type="GO" id="GO:0016491">
    <property type="term" value="F:oxidoreductase activity"/>
    <property type="evidence" value="ECO:0007669"/>
    <property type="project" value="UniProtKB-KW"/>
</dbReference>
<keyword evidence="4" id="KW-1185">Reference proteome</keyword>
<dbReference type="InterPro" id="IPR020904">
    <property type="entry name" value="Sc_DH/Rdtase_CS"/>
</dbReference>
<dbReference type="InterPro" id="IPR036291">
    <property type="entry name" value="NAD(P)-bd_dom_sf"/>
</dbReference>
<dbReference type="PROSITE" id="PS00061">
    <property type="entry name" value="ADH_SHORT"/>
    <property type="match status" value="1"/>
</dbReference>
<dbReference type="NCBIfam" id="NF005559">
    <property type="entry name" value="PRK07231.1"/>
    <property type="match status" value="1"/>
</dbReference>
<keyword evidence="2" id="KW-0560">Oxidoreductase</keyword>
<evidence type="ECO:0000256" key="2">
    <source>
        <dbReference type="ARBA" id="ARBA00023002"/>
    </source>
</evidence>
<evidence type="ECO:0000313" key="4">
    <source>
        <dbReference type="Proteomes" id="UP000288212"/>
    </source>
</evidence>
<name>A0A432VXS9_9GAMM</name>
<dbReference type="AlphaFoldDB" id="A0A432VXS9"/>
<evidence type="ECO:0000256" key="1">
    <source>
        <dbReference type="ARBA" id="ARBA00006484"/>
    </source>
</evidence>
<gene>
    <name evidence="3" type="ORF">CWE06_00995</name>
</gene>
<dbReference type="FunFam" id="3.40.50.720:FF:000084">
    <property type="entry name" value="Short-chain dehydrogenase reductase"/>
    <property type="match status" value="1"/>
</dbReference>
<reference evidence="3 4" key="1">
    <citation type="journal article" date="2011" name="Front. Microbiol.">
        <title>Genomic signatures of strain selection and enhancement in Bacillus atrophaeus var. globigii, a historical biowarfare simulant.</title>
        <authorList>
            <person name="Gibbons H.S."/>
            <person name="Broomall S.M."/>
            <person name="McNew L.A."/>
            <person name="Daligault H."/>
            <person name="Chapman C."/>
            <person name="Bruce D."/>
            <person name="Karavis M."/>
            <person name="Krepps M."/>
            <person name="McGregor P.A."/>
            <person name="Hong C."/>
            <person name="Park K.H."/>
            <person name="Akmal A."/>
            <person name="Feldman A."/>
            <person name="Lin J.S."/>
            <person name="Chang W.E."/>
            <person name="Higgs B.W."/>
            <person name="Demirev P."/>
            <person name="Lindquist J."/>
            <person name="Liem A."/>
            <person name="Fochler E."/>
            <person name="Read T.D."/>
            <person name="Tapia R."/>
            <person name="Johnson S."/>
            <person name="Bishop-Lilly K.A."/>
            <person name="Detter C."/>
            <person name="Han C."/>
            <person name="Sozhamannan S."/>
            <person name="Rosenzweig C.N."/>
            <person name="Skowronski E.W."/>
        </authorList>
    </citation>
    <scope>NUCLEOTIDE SEQUENCE [LARGE SCALE GENOMIC DNA]</scope>
    <source>
        <strain evidence="3 4">AK5</strain>
    </source>
</reference>
<comment type="similarity">
    <text evidence="1">Belongs to the short-chain dehydrogenases/reductases (SDR) family.</text>
</comment>
<dbReference type="InterPro" id="IPR002347">
    <property type="entry name" value="SDR_fam"/>
</dbReference>
<proteinExistence type="inferred from homology"/>
<dbReference type="PRINTS" id="PR00080">
    <property type="entry name" value="SDRFAMILY"/>
</dbReference>
<comment type="caution">
    <text evidence="3">The sequence shown here is derived from an EMBL/GenBank/DDBJ whole genome shotgun (WGS) entry which is preliminary data.</text>
</comment>
<dbReference type="PRINTS" id="PR00081">
    <property type="entry name" value="GDHRDH"/>
</dbReference>
<dbReference type="RefSeq" id="WP_126790445.1">
    <property type="nucleotide sequence ID" value="NZ_PIPI01000001.1"/>
</dbReference>
<accession>A0A432VXS9</accession>
<dbReference type="OrthoDB" id="9787298at2"/>